<dbReference type="GO" id="GO:0005737">
    <property type="term" value="C:cytoplasm"/>
    <property type="evidence" value="ECO:0007669"/>
    <property type="project" value="TreeGrafter"/>
</dbReference>
<dbReference type="InterPro" id="IPR008242">
    <property type="entry name" value="Chor_mutase/pphenate_deHydtase"/>
</dbReference>
<keyword evidence="3" id="KW-0028">Amino-acid biosynthesis</keyword>
<evidence type="ECO:0000313" key="11">
    <source>
        <dbReference type="EMBL" id="OHA93754.1"/>
    </source>
</evidence>
<dbReference type="Proteomes" id="UP000179264">
    <property type="component" value="Unassembled WGS sequence"/>
</dbReference>
<comment type="pathway">
    <text evidence="1">Amino-acid biosynthesis; L-phenylalanine biosynthesis; phenylpyruvate from prephenate: step 1/1.</text>
</comment>
<evidence type="ECO:0000256" key="3">
    <source>
        <dbReference type="ARBA" id="ARBA00022605"/>
    </source>
</evidence>
<dbReference type="Gene3D" id="3.30.70.260">
    <property type="match status" value="1"/>
</dbReference>
<reference evidence="11 12" key="1">
    <citation type="journal article" date="2016" name="Nat. Commun.">
        <title>Thousands of microbial genomes shed light on interconnected biogeochemical processes in an aquifer system.</title>
        <authorList>
            <person name="Anantharaman K."/>
            <person name="Brown C.T."/>
            <person name="Hug L.A."/>
            <person name="Sharon I."/>
            <person name="Castelle C.J."/>
            <person name="Probst A.J."/>
            <person name="Thomas B.C."/>
            <person name="Singh A."/>
            <person name="Wilkins M.J."/>
            <person name="Karaoz U."/>
            <person name="Brodie E.L."/>
            <person name="Williams K.H."/>
            <person name="Hubbard S.S."/>
            <person name="Banfield J.F."/>
        </authorList>
    </citation>
    <scope>NUCLEOTIDE SEQUENCE [LARGE SCALE GENOMIC DNA]</scope>
</reference>
<evidence type="ECO:0000259" key="10">
    <source>
        <dbReference type="PROSITE" id="PS51671"/>
    </source>
</evidence>
<dbReference type="PIRSF" id="PIRSF001500">
    <property type="entry name" value="Chor_mut_pdt_Ppr"/>
    <property type="match status" value="1"/>
</dbReference>
<dbReference type="SUPFAM" id="SSF55021">
    <property type="entry name" value="ACT-like"/>
    <property type="match status" value="1"/>
</dbReference>
<dbReference type="CDD" id="cd04905">
    <property type="entry name" value="ACT_CM-PDT"/>
    <property type="match status" value="1"/>
</dbReference>
<dbReference type="PROSITE" id="PS51171">
    <property type="entry name" value="PREPHENATE_DEHYDR_3"/>
    <property type="match status" value="1"/>
</dbReference>
<evidence type="ECO:0000256" key="6">
    <source>
        <dbReference type="ARBA" id="ARBA00023239"/>
    </source>
</evidence>
<dbReference type="InterPro" id="IPR002912">
    <property type="entry name" value="ACT_dom"/>
</dbReference>
<dbReference type="Gene3D" id="3.40.190.10">
    <property type="entry name" value="Periplasmic binding protein-like II"/>
    <property type="match status" value="2"/>
</dbReference>
<evidence type="ECO:0000256" key="7">
    <source>
        <dbReference type="ARBA" id="ARBA00047848"/>
    </source>
</evidence>
<evidence type="ECO:0000256" key="1">
    <source>
        <dbReference type="ARBA" id="ARBA00004741"/>
    </source>
</evidence>
<dbReference type="InterPro" id="IPR045865">
    <property type="entry name" value="ACT-like_dom_sf"/>
</dbReference>
<organism evidence="11 12">
    <name type="scientific">Candidatus Zambryskibacteria bacterium RIFCSPHIGHO2_02_38_10.5</name>
    <dbReference type="NCBI Taxonomy" id="1802742"/>
    <lineage>
        <taxon>Bacteria</taxon>
        <taxon>Candidatus Zambryskiibacteriota</taxon>
    </lineage>
</organism>
<evidence type="ECO:0000313" key="12">
    <source>
        <dbReference type="Proteomes" id="UP000179264"/>
    </source>
</evidence>
<keyword evidence="6" id="KW-0456">Lyase</keyword>
<accession>A0A1G2T910</accession>
<protein>
    <recommendedName>
        <fullName evidence="2">prephenate dehydratase</fullName>
        <ecNumber evidence="2">4.2.1.51</ecNumber>
    </recommendedName>
</protein>
<dbReference type="PROSITE" id="PS51671">
    <property type="entry name" value="ACT"/>
    <property type="match status" value="1"/>
</dbReference>
<feature type="domain" description="Prephenate dehydratase" evidence="9">
    <location>
        <begin position="4"/>
        <end position="189"/>
    </location>
</feature>
<gene>
    <name evidence="11" type="ORF">A2W58_01450</name>
</gene>
<evidence type="ECO:0000256" key="4">
    <source>
        <dbReference type="ARBA" id="ARBA00023141"/>
    </source>
</evidence>
<dbReference type="UniPathway" id="UPA00121">
    <property type="reaction ID" value="UER00345"/>
</dbReference>
<dbReference type="AlphaFoldDB" id="A0A1G2T910"/>
<sequence length="287" mass="31458">MSTKVGYLGPDGATFGHQALQNFFQGRPENVVSVPYKTHNDICYAVGTKEVAYGVVAIENVIVGVVAETIRAIEVHDAHLGVKIWGEVTVPIRFFCMSRDGVGTSPERLLSHTAGVQQCEKFVSGLRSKGVKVENSNSTGEAAAEAHNDPRVAALASEAALKLYDLKLVYPDSVTDHKNSETRFWILGKEHADPTGKDKTCFLVNLTQDQSGVLCKTLDVFAKRGISVLLVYPNPILGKKWEYTFVIEVRGHVTDPTLNEAWEEFRSLGISLHPMHCLGSYPDVTSK</sequence>
<dbReference type="InterPro" id="IPR001086">
    <property type="entry name" value="Preph_deHydtase"/>
</dbReference>
<dbReference type="SUPFAM" id="SSF53850">
    <property type="entry name" value="Periplasmic binding protein-like II"/>
    <property type="match status" value="1"/>
</dbReference>
<dbReference type="GO" id="GO:0009094">
    <property type="term" value="P:L-phenylalanine biosynthetic process"/>
    <property type="evidence" value="ECO:0007669"/>
    <property type="project" value="UniProtKB-UniPathway"/>
</dbReference>
<evidence type="ECO:0000256" key="5">
    <source>
        <dbReference type="ARBA" id="ARBA00023222"/>
    </source>
</evidence>
<evidence type="ECO:0000256" key="8">
    <source>
        <dbReference type="PIRSR" id="PIRSR001500-2"/>
    </source>
</evidence>
<dbReference type="Pfam" id="PF00800">
    <property type="entry name" value="PDT"/>
    <property type="match status" value="1"/>
</dbReference>
<comment type="caution">
    <text evidence="11">The sequence shown here is derived from an EMBL/GenBank/DDBJ whole genome shotgun (WGS) entry which is preliminary data.</text>
</comment>
<dbReference type="EMBL" id="MHVL01000012">
    <property type="protein sequence ID" value="OHA93754.1"/>
    <property type="molecule type" value="Genomic_DNA"/>
</dbReference>
<evidence type="ECO:0000256" key="2">
    <source>
        <dbReference type="ARBA" id="ARBA00013147"/>
    </source>
</evidence>
<name>A0A1G2T910_9BACT</name>
<proteinExistence type="predicted"/>
<keyword evidence="4" id="KW-0057">Aromatic amino acid biosynthesis</keyword>
<dbReference type="EC" id="4.2.1.51" evidence="2"/>
<evidence type="ECO:0000259" key="9">
    <source>
        <dbReference type="PROSITE" id="PS51171"/>
    </source>
</evidence>
<comment type="catalytic activity">
    <reaction evidence="7">
        <text>prephenate + H(+) = 3-phenylpyruvate + CO2 + H2O</text>
        <dbReference type="Rhea" id="RHEA:21648"/>
        <dbReference type="ChEBI" id="CHEBI:15377"/>
        <dbReference type="ChEBI" id="CHEBI:15378"/>
        <dbReference type="ChEBI" id="CHEBI:16526"/>
        <dbReference type="ChEBI" id="CHEBI:18005"/>
        <dbReference type="ChEBI" id="CHEBI:29934"/>
        <dbReference type="EC" id="4.2.1.51"/>
    </reaction>
</comment>
<dbReference type="GO" id="GO:0004664">
    <property type="term" value="F:prephenate dehydratase activity"/>
    <property type="evidence" value="ECO:0007669"/>
    <property type="project" value="UniProtKB-EC"/>
</dbReference>
<feature type="site" description="Essential for prephenate dehydratase activity" evidence="8">
    <location>
        <position position="182"/>
    </location>
</feature>
<dbReference type="PANTHER" id="PTHR21022">
    <property type="entry name" value="PREPHENATE DEHYDRATASE P PROTEIN"/>
    <property type="match status" value="1"/>
</dbReference>
<feature type="domain" description="ACT" evidence="10">
    <location>
        <begin position="202"/>
        <end position="286"/>
    </location>
</feature>
<dbReference type="PANTHER" id="PTHR21022:SF19">
    <property type="entry name" value="PREPHENATE DEHYDRATASE-RELATED"/>
    <property type="match status" value="1"/>
</dbReference>
<keyword evidence="5" id="KW-0584">Phenylalanine biosynthesis</keyword>